<dbReference type="EMBL" id="SWKU01000027">
    <property type="protein sequence ID" value="KAF2996420.1"/>
    <property type="molecule type" value="Genomic_DNA"/>
</dbReference>
<evidence type="ECO:0000313" key="5">
    <source>
        <dbReference type="Proteomes" id="UP000801428"/>
    </source>
</evidence>
<dbReference type="PANTHER" id="PTHR24320:SF236">
    <property type="entry name" value="SHORT-CHAIN DEHYDROGENASE-RELATED"/>
    <property type="match status" value="1"/>
</dbReference>
<dbReference type="InterPro" id="IPR036291">
    <property type="entry name" value="NAD(P)-bd_dom_sf"/>
</dbReference>
<dbReference type="Proteomes" id="UP000801428">
    <property type="component" value="Unassembled WGS sequence"/>
</dbReference>
<evidence type="ECO:0008006" key="6">
    <source>
        <dbReference type="Google" id="ProtNLM"/>
    </source>
</evidence>
<keyword evidence="5" id="KW-1185">Reference proteome</keyword>
<dbReference type="Pfam" id="PF00106">
    <property type="entry name" value="adh_short"/>
    <property type="match status" value="1"/>
</dbReference>
<evidence type="ECO:0000313" key="4">
    <source>
        <dbReference type="EMBL" id="KAF2996420.1"/>
    </source>
</evidence>
<evidence type="ECO:0000256" key="3">
    <source>
        <dbReference type="ARBA" id="ARBA00023002"/>
    </source>
</evidence>
<dbReference type="GO" id="GO:0016491">
    <property type="term" value="F:oxidoreductase activity"/>
    <property type="evidence" value="ECO:0007669"/>
    <property type="project" value="UniProtKB-KW"/>
</dbReference>
<dbReference type="PRINTS" id="PR00081">
    <property type="entry name" value="GDHRDH"/>
</dbReference>
<dbReference type="Gene3D" id="3.40.50.720">
    <property type="entry name" value="NAD(P)-binding Rossmann-like Domain"/>
    <property type="match status" value="1"/>
</dbReference>
<comment type="caution">
    <text evidence="4">The sequence shown here is derived from an EMBL/GenBank/DDBJ whole genome shotgun (WGS) entry which is preliminary data.</text>
</comment>
<accession>A0A9P4T6J4</accession>
<gene>
    <name evidence="4" type="ORF">E8E13_002852</name>
</gene>
<reference evidence="4" key="1">
    <citation type="submission" date="2019-04" db="EMBL/GenBank/DDBJ databases">
        <title>Sequencing of skin fungus with MAO and IRED activity.</title>
        <authorList>
            <person name="Marsaioli A.J."/>
            <person name="Bonatto J.M.C."/>
            <person name="Reis Junior O."/>
        </authorList>
    </citation>
    <scope>NUCLEOTIDE SEQUENCE</scope>
    <source>
        <strain evidence="4">30M1</strain>
    </source>
</reference>
<sequence>MGNQISQAFPPAATFTESSLATGSLKDKVYIVTGASAGVGKELARLLYSLHGTVYLAARSKERANAAISWIREAHPDSKGRLEFLHLELADLESIKPSAEEFLTKEKRLDVLFNNAGVMVPPQGSKTKQGYELQLGTNCLGHYAFTKLLTPLLVQTAHSSPAGSVRVVWVSSSAVMGAPTGGVDMTNLTYTKSKFAFQKYAVSKAGNVLHALQFRNLHEKDGIVSVSLNPGNLNSELSRHSGWLGQAVVKLITYPPVNGAYTEFFAGLAPEVAGLKQNEWVIPFGRVSSLRSDVAEEGREGGKAAQFWQWSDDQVKSYL</sequence>
<dbReference type="PANTHER" id="PTHR24320">
    <property type="entry name" value="RETINOL DEHYDROGENASE"/>
    <property type="match status" value="1"/>
</dbReference>
<comment type="similarity">
    <text evidence="1">Belongs to the short-chain dehydrogenases/reductases (SDR) family.</text>
</comment>
<keyword evidence="3" id="KW-0560">Oxidoreductase</keyword>
<dbReference type="AlphaFoldDB" id="A0A9P4T6J4"/>
<dbReference type="InterPro" id="IPR002347">
    <property type="entry name" value="SDR_fam"/>
</dbReference>
<dbReference type="OrthoDB" id="191139at2759"/>
<evidence type="ECO:0000256" key="2">
    <source>
        <dbReference type="ARBA" id="ARBA00022857"/>
    </source>
</evidence>
<proteinExistence type="inferred from homology"/>
<organism evidence="4 5">
    <name type="scientific">Curvularia kusanoi</name>
    <name type="common">Cochliobolus kusanoi</name>
    <dbReference type="NCBI Taxonomy" id="90978"/>
    <lineage>
        <taxon>Eukaryota</taxon>
        <taxon>Fungi</taxon>
        <taxon>Dikarya</taxon>
        <taxon>Ascomycota</taxon>
        <taxon>Pezizomycotina</taxon>
        <taxon>Dothideomycetes</taxon>
        <taxon>Pleosporomycetidae</taxon>
        <taxon>Pleosporales</taxon>
        <taxon>Pleosporineae</taxon>
        <taxon>Pleosporaceae</taxon>
        <taxon>Curvularia</taxon>
    </lineage>
</organism>
<keyword evidence="2" id="KW-0521">NADP</keyword>
<protein>
    <recommendedName>
        <fullName evidence="6">Oxidoreductase</fullName>
    </recommendedName>
</protein>
<dbReference type="SUPFAM" id="SSF51735">
    <property type="entry name" value="NAD(P)-binding Rossmann-fold domains"/>
    <property type="match status" value="1"/>
</dbReference>
<name>A0A9P4T6J4_CURKU</name>
<evidence type="ECO:0000256" key="1">
    <source>
        <dbReference type="ARBA" id="ARBA00006484"/>
    </source>
</evidence>